<comment type="similarity">
    <text evidence="3">Belongs to the ustYa family.</text>
</comment>
<keyword evidence="2" id="KW-0560">Oxidoreductase</keyword>
<dbReference type="RefSeq" id="XP_027614358.1">
    <property type="nucleotide sequence ID" value="XM_027758557.1"/>
</dbReference>
<dbReference type="InterPro" id="IPR021765">
    <property type="entry name" value="UstYa-like"/>
</dbReference>
<evidence type="ECO:0000313" key="6">
    <source>
        <dbReference type="Proteomes" id="UP000287166"/>
    </source>
</evidence>
<evidence type="ECO:0000256" key="3">
    <source>
        <dbReference type="ARBA" id="ARBA00035112"/>
    </source>
</evidence>
<keyword evidence="4" id="KW-0472">Membrane</keyword>
<dbReference type="EMBL" id="BFAD01000005">
    <property type="protein sequence ID" value="GBE83445.1"/>
    <property type="molecule type" value="Genomic_DNA"/>
</dbReference>
<evidence type="ECO:0000256" key="4">
    <source>
        <dbReference type="SAM" id="Phobius"/>
    </source>
</evidence>
<evidence type="ECO:0008006" key="7">
    <source>
        <dbReference type="Google" id="ProtNLM"/>
    </source>
</evidence>
<dbReference type="PANTHER" id="PTHR33365:SF11">
    <property type="entry name" value="TAT PATHWAY SIGNAL SEQUENCE"/>
    <property type="match status" value="1"/>
</dbReference>
<dbReference type="GO" id="GO:0043386">
    <property type="term" value="P:mycotoxin biosynthetic process"/>
    <property type="evidence" value="ECO:0007669"/>
    <property type="project" value="InterPro"/>
</dbReference>
<dbReference type="STRING" id="139825.A0A401GMK6"/>
<reference evidence="5 6" key="1">
    <citation type="journal article" date="2018" name="Sci. Rep.">
        <title>Genome sequence of the cauliflower mushroom Sparassis crispa (Hanabiratake) and its association with beneficial usage.</title>
        <authorList>
            <person name="Kiyama R."/>
            <person name="Furutani Y."/>
            <person name="Kawaguchi K."/>
            <person name="Nakanishi T."/>
        </authorList>
    </citation>
    <scope>NUCLEOTIDE SEQUENCE [LARGE SCALE GENOMIC DNA]</scope>
</reference>
<keyword evidence="4" id="KW-1133">Transmembrane helix</keyword>
<dbReference type="PANTHER" id="PTHR33365">
    <property type="entry name" value="YALI0B05434P"/>
    <property type="match status" value="1"/>
</dbReference>
<evidence type="ECO:0000313" key="5">
    <source>
        <dbReference type="EMBL" id="GBE83445.1"/>
    </source>
</evidence>
<dbReference type="OrthoDB" id="3687641at2759"/>
<dbReference type="Pfam" id="PF11807">
    <property type="entry name" value="UstYa"/>
    <property type="match status" value="1"/>
</dbReference>
<name>A0A401GMK6_9APHY</name>
<keyword evidence="4" id="KW-0812">Transmembrane</keyword>
<organism evidence="5 6">
    <name type="scientific">Sparassis crispa</name>
    <dbReference type="NCBI Taxonomy" id="139825"/>
    <lineage>
        <taxon>Eukaryota</taxon>
        <taxon>Fungi</taxon>
        <taxon>Dikarya</taxon>
        <taxon>Basidiomycota</taxon>
        <taxon>Agaricomycotina</taxon>
        <taxon>Agaricomycetes</taxon>
        <taxon>Polyporales</taxon>
        <taxon>Sparassidaceae</taxon>
        <taxon>Sparassis</taxon>
    </lineage>
</organism>
<proteinExistence type="inferred from homology"/>
<comment type="caution">
    <text evidence="5">The sequence shown here is derived from an EMBL/GenBank/DDBJ whole genome shotgun (WGS) entry which is preliminary data.</text>
</comment>
<accession>A0A401GMK6</accession>
<protein>
    <recommendedName>
        <fullName evidence="7">Oxidase ustYa</fullName>
    </recommendedName>
</protein>
<evidence type="ECO:0000256" key="1">
    <source>
        <dbReference type="ARBA" id="ARBA00004685"/>
    </source>
</evidence>
<keyword evidence="6" id="KW-1185">Reference proteome</keyword>
<dbReference type="GO" id="GO:0016491">
    <property type="term" value="F:oxidoreductase activity"/>
    <property type="evidence" value="ECO:0007669"/>
    <property type="project" value="UniProtKB-KW"/>
</dbReference>
<dbReference type="GeneID" id="38780362"/>
<dbReference type="Proteomes" id="UP000287166">
    <property type="component" value="Unassembled WGS sequence"/>
</dbReference>
<evidence type="ECO:0000256" key="2">
    <source>
        <dbReference type="ARBA" id="ARBA00023002"/>
    </source>
</evidence>
<gene>
    <name evidence="5" type="ORF">SCP_0504940</name>
</gene>
<comment type="pathway">
    <text evidence="1">Mycotoxin biosynthesis.</text>
</comment>
<sequence>MEQKNTLRVAHLALLALLVVVSLYLNVVLENTNHQGPPNGGSTCQDGSGGERLLPFDDPEADGEWLWTTAVGDNHIWLGPEKRTFAIPMIHELHCLRNIQRVIEYGFMPAREEHTYHCLNYMRQWTLCSADVALEPGPFETRDFDVERIGGTHTCQDWEVVYDFVRDNWRELVRFRADKEMN</sequence>
<dbReference type="AlphaFoldDB" id="A0A401GMK6"/>
<feature type="transmembrane region" description="Helical" evidence="4">
    <location>
        <begin position="12"/>
        <end position="29"/>
    </location>
</feature>
<dbReference type="InParanoid" id="A0A401GMK6"/>